<comment type="function">
    <text evidence="8">NDH-1 shuttles electrons from an unknown electron donor, via FMN and iron-sulfur (Fe-S) centers, to quinones in the respiratory and/or the photosynthetic chain. The immediate electron acceptor for the enzyme in this species is believed to be plastoquinone. Couples the redox reaction to proton translocation, and thus conserves the redox energy in a proton gradient. Cyanobacterial NDH-1 also plays a role in inorganic carbon-concentration.</text>
</comment>
<evidence type="ECO:0000256" key="4">
    <source>
        <dbReference type="ARBA" id="ARBA00022957"/>
    </source>
</evidence>
<evidence type="ECO:0000256" key="1">
    <source>
        <dbReference type="ARBA" id="ARBA00022448"/>
    </source>
</evidence>
<gene>
    <name evidence="8" type="primary">ndhO</name>
    <name evidence="9" type="ORF">BRW62_08375</name>
</gene>
<evidence type="ECO:0000256" key="2">
    <source>
        <dbReference type="ARBA" id="ARBA00022719"/>
    </source>
</evidence>
<comment type="catalytic activity">
    <reaction evidence="8">
        <text>a plastoquinone + NADH + (n+1) H(+)(in) = a plastoquinol + NAD(+) + n H(+)(out)</text>
        <dbReference type="Rhea" id="RHEA:42608"/>
        <dbReference type="Rhea" id="RHEA-COMP:9561"/>
        <dbReference type="Rhea" id="RHEA-COMP:9562"/>
        <dbReference type="ChEBI" id="CHEBI:15378"/>
        <dbReference type="ChEBI" id="CHEBI:17757"/>
        <dbReference type="ChEBI" id="CHEBI:57540"/>
        <dbReference type="ChEBI" id="CHEBI:57945"/>
        <dbReference type="ChEBI" id="CHEBI:62192"/>
    </reaction>
</comment>
<organism evidence="9 10">
    <name type="scientific">Parathermosynechococcus lividus PCC 6715</name>
    <dbReference type="NCBI Taxonomy" id="1917166"/>
    <lineage>
        <taxon>Bacteria</taxon>
        <taxon>Bacillati</taxon>
        <taxon>Cyanobacteriota</taxon>
        <taxon>Cyanophyceae</taxon>
        <taxon>Acaryochloridales</taxon>
        <taxon>Thermosynechococcaceae</taxon>
        <taxon>Parathermosynechococcus</taxon>
    </lineage>
</organism>
<dbReference type="EC" id="7.1.1.-" evidence="8"/>
<dbReference type="EMBL" id="CP018092">
    <property type="protein sequence ID" value="ATS18762.1"/>
    <property type="molecule type" value="Genomic_DNA"/>
</dbReference>
<name>A0A2D2Q2L5_PARLV</name>
<comment type="catalytic activity">
    <reaction evidence="8">
        <text>a plastoquinone + NADPH + (n+1) H(+)(in) = a plastoquinol + NADP(+) + n H(+)(out)</text>
        <dbReference type="Rhea" id="RHEA:42612"/>
        <dbReference type="Rhea" id="RHEA-COMP:9561"/>
        <dbReference type="Rhea" id="RHEA-COMP:9562"/>
        <dbReference type="ChEBI" id="CHEBI:15378"/>
        <dbReference type="ChEBI" id="CHEBI:17757"/>
        <dbReference type="ChEBI" id="CHEBI:57783"/>
        <dbReference type="ChEBI" id="CHEBI:58349"/>
        <dbReference type="ChEBI" id="CHEBI:62192"/>
    </reaction>
</comment>
<dbReference type="GO" id="GO:0031676">
    <property type="term" value="C:plasma membrane-derived thylakoid membrane"/>
    <property type="evidence" value="ECO:0007669"/>
    <property type="project" value="UniProtKB-SubCell"/>
</dbReference>
<evidence type="ECO:0000256" key="7">
    <source>
        <dbReference type="ARBA" id="ARBA00023136"/>
    </source>
</evidence>
<keyword evidence="8" id="KW-0793">Thylakoid</keyword>
<dbReference type="RefSeq" id="WP_099799102.1">
    <property type="nucleotide sequence ID" value="NZ_CP018092.1"/>
</dbReference>
<keyword evidence="2 8" id="KW-0874">Quinone</keyword>
<keyword evidence="4 8" id="KW-0618">Plastoquinone</keyword>
<dbReference type="OrthoDB" id="426633at2"/>
<dbReference type="GO" id="GO:0016655">
    <property type="term" value="F:oxidoreductase activity, acting on NAD(P)H, quinone or similar compound as acceptor"/>
    <property type="evidence" value="ECO:0007669"/>
    <property type="project" value="UniProtKB-UniRule"/>
</dbReference>
<proteinExistence type="inferred from homology"/>
<dbReference type="AlphaFoldDB" id="A0A2D2Q2L5"/>
<comment type="subcellular location">
    <subcellularLocation>
        <location evidence="8">Cellular thylakoid membrane</location>
        <topology evidence="8">Peripheral membrane protein</topology>
        <orientation evidence="8">Cytoplasmic side</orientation>
    </subcellularLocation>
</comment>
<evidence type="ECO:0000256" key="3">
    <source>
        <dbReference type="ARBA" id="ARBA00022857"/>
    </source>
</evidence>
<comment type="similarity">
    <text evidence="8">Belongs to the complex I NdhO subunit family.</text>
</comment>
<dbReference type="HAMAP" id="MF_01354">
    <property type="entry name" value="NDH1_NDH1O"/>
    <property type="match status" value="1"/>
</dbReference>
<evidence type="ECO:0000256" key="8">
    <source>
        <dbReference type="HAMAP-Rule" id="MF_01354"/>
    </source>
</evidence>
<evidence type="ECO:0000256" key="5">
    <source>
        <dbReference type="ARBA" id="ARBA00022967"/>
    </source>
</evidence>
<keyword evidence="7 8" id="KW-0472">Membrane</keyword>
<accession>A0A2D2Q2L5</accession>
<protein>
    <recommendedName>
        <fullName evidence="8">NAD(P)H-quinone oxidoreductase subunit O</fullName>
        <ecNumber evidence="8">7.1.1.-</ecNumber>
    </recommendedName>
    <alternativeName>
        <fullName evidence="8">NAD(P)H dehydrogenase I subunit O</fullName>
        <shortName evidence="8">NDH-1 subunit O</shortName>
        <shortName evidence="8">NDH-O</shortName>
    </alternativeName>
</protein>
<dbReference type="GO" id="GO:0048038">
    <property type="term" value="F:quinone binding"/>
    <property type="evidence" value="ECO:0007669"/>
    <property type="project" value="UniProtKB-KW"/>
</dbReference>
<reference evidence="10" key="2">
    <citation type="journal article" date="2022" name="Front. Microbiol.">
        <title>Comparative Genomic Analysis Revealed Distinct Molecular Components and Organization of CO2-Concentrating Mechanism in Thermophilic Cyanobacteria.</title>
        <authorList>
            <person name="Tang J."/>
            <person name="Zhou H."/>
            <person name="Yao D."/>
            <person name="Riaz S."/>
            <person name="You D."/>
            <person name="Klepacz-Smolka A."/>
            <person name="Daroch M."/>
        </authorList>
    </citation>
    <scope>NUCLEOTIDE SEQUENCE [LARGE SCALE GENOMIC DNA]</scope>
    <source>
        <strain evidence="10">PCC 6715</strain>
    </source>
</reference>
<evidence type="ECO:0000256" key="6">
    <source>
        <dbReference type="ARBA" id="ARBA00023027"/>
    </source>
</evidence>
<keyword evidence="6 8" id="KW-0520">NAD</keyword>
<keyword evidence="1 8" id="KW-0813">Transport</keyword>
<evidence type="ECO:0000313" key="10">
    <source>
        <dbReference type="Proteomes" id="UP000231057"/>
    </source>
</evidence>
<dbReference type="Proteomes" id="UP000231057">
    <property type="component" value="Chromosome"/>
</dbReference>
<sequence length="70" mass="7980">MAIKKGDFVKVIAEKLTNSLEALASDRRYPPYLFEGRGEVVDIRGEYAQIKFPVPTPTVWLKLEQLEVSQ</sequence>
<evidence type="ECO:0000313" key="9">
    <source>
        <dbReference type="EMBL" id="ATS18762.1"/>
    </source>
</evidence>
<keyword evidence="3 8" id="KW-0521">NADP</keyword>
<dbReference type="KEGG" id="slw:BRW62_08375"/>
<comment type="subunit">
    <text evidence="8">NDH-1 can be composed of about 15 different subunits; different subcomplexes with different compositions have been identified which probably have different functions.</text>
</comment>
<dbReference type="InterPro" id="IPR020905">
    <property type="entry name" value="NdhO"/>
</dbReference>
<keyword evidence="5 8" id="KW-1278">Translocase</keyword>
<keyword evidence="10" id="KW-1185">Reference proteome</keyword>
<reference evidence="9 10" key="1">
    <citation type="submission" date="2016-11" db="EMBL/GenBank/DDBJ databases">
        <title>Complete genome sequence of thermophilic cyanobacteria strain Synechococcus sp. PCC6715.</title>
        <authorList>
            <person name="Tang J."/>
            <person name="Daroch M."/>
            <person name="Liang Y."/>
            <person name="Jiang D."/>
            <person name="Shah M."/>
        </authorList>
    </citation>
    <scope>NUCLEOTIDE SEQUENCE [LARGE SCALE GENOMIC DNA]</scope>
    <source>
        <strain evidence="9 10">PCC 6715</strain>
    </source>
</reference>
<dbReference type="Pfam" id="PF11910">
    <property type="entry name" value="NdhO"/>
    <property type="match status" value="1"/>
</dbReference>